<dbReference type="PANTHER" id="PTHR46836">
    <property type="entry name" value="AFADIN"/>
    <property type="match status" value="1"/>
</dbReference>
<evidence type="ECO:0000256" key="1">
    <source>
        <dbReference type="SAM" id="MobiDB-lite"/>
    </source>
</evidence>
<dbReference type="GeneID" id="110774989"/>
<dbReference type="AlphaFoldDB" id="A0A9R0JHM7"/>
<reference evidence="4" key="2">
    <citation type="submission" date="2025-08" db="UniProtKB">
        <authorList>
            <consortium name="RefSeq"/>
        </authorList>
    </citation>
    <scope>IDENTIFICATION</scope>
    <source>
        <tissue evidence="4">Leaf</tissue>
    </source>
</reference>
<organism evidence="3 4">
    <name type="scientific">Spinacia oleracea</name>
    <name type="common">Spinach</name>
    <dbReference type="NCBI Taxonomy" id="3562"/>
    <lineage>
        <taxon>Eukaryota</taxon>
        <taxon>Viridiplantae</taxon>
        <taxon>Streptophyta</taxon>
        <taxon>Embryophyta</taxon>
        <taxon>Tracheophyta</taxon>
        <taxon>Spermatophyta</taxon>
        <taxon>Magnoliopsida</taxon>
        <taxon>eudicotyledons</taxon>
        <taxon>Gunneridae</taxon>
        <taxon>Pentapetalae</taxon>
        <taxon>Caryophyllales</taxon>
        <taxon>Chenopodiaceae</taxon>
        <taxon>Chenopodioideae</taxon>
        <taxon>Anserineae</taxon>
        <taxon>Spinacia</taxon>
    </lineage>
</organism>
<name>A0A9R0JHM7_SPIOL</name>
<sequence length="746" mass="84870">MVTEERNMSSVLAKLMGIDRPSTSNTKHRRHRVLSENYHQNIASVAKRERVCLYSDDADSDMGDSEDAVEFSGGTSVIDYETYENLLSRTERSFLTGRSFSSSSSSFGDRKRKTSVSEEINGMQLQGRNTLRSRNRIKSPVEGSLSSQEIAKQITGQVNHSIWHSCAELSRSRLRDEKSSENEDRGKMTLSAYLLDSEKKHEPLSFNPVNSSTSRESQKSRKQLSERWRTRKCSEEVRTSCVSKIQDEVLVTSGNGRNSVLKTSDGNLSSPFHTATVNGWPVFAARYLSKPECFPSAWLPRSRPRHFTFDKSWCLRPEKWDSNQCDAEEEKSGLKDIQSTSESSSLDSEKPCIHQEAPLILNGSSVELPEQKSYEDTFTVTRSLSRRSYSDTENSTYDEAHVIVNDTGGTPRKSNVSQDRIVESLPLDCNFTPGWENEEGADQQDKEMNMSTNFGMEVLSAKSTSCILLDDGEYWKNQLKNKNNASEPRSPVSSLEGPEACSQVQNLTVEVAEHLSVQVENDTHGFQRKFQLIETMSLESRSEGPEMAVSSEEGENEGSVGLYQNDPQIMEIYQTLIKESWDFSYVVDVVVESGLHMRDLEMESKTWCLQGYVLEPSVFDMLEKKYGKHMPWEKSDRRLLFDRLNSGLLDIFKPSVGLNTWKQPVTKRLSSRQKGQEGIEEELWSLLVNQQEEFKRESFDKLYIKEIGWLDLEEDTDLIVQEIQSLLLDELIDEFACEVISFLLKA</sequence>
<keyword evidence="3" id="KW-1185">Reference proteome</keyword>
<dbReference type="KEGG" id="soe:110774989"/>
<proteinExistence type="predicted"/>
<feature type="region of interest" description="Disordered" evidence="1">
    <location>
        <begin position="325"/>
        <end position="350"/>
    </location>
</feature>
<dbReference type="InterPro" id="IPR025486">
    <property type="entry name" value="DUF4378"/>
</dbReference>
<reference evidence="3" key="1">
    <citation type="journal article" date="2021" name="Nat. Commun.">
        <title>Genomic analyses provide insights into spinach domestication and the genetic basis of agronomic traits.</title>
        <authorList>
            <person name="Cai X."/>
            <person name="Sun X."/>
            <person name="Xu C."/>
            <person name="Sun H."/>
            <person name="Wang X."/>
            <person name="Ge C."/>
            <person name="Zhang Z."/>
            <person name="Wang Q."/>
            <person name="Fei Z."/>
            <person name="Jiao C."/>
            <person name="Wang Q."/>
        </authorList>
    </citation>
    <scope>NUCLEOTIDE SEQUENCE [LARGE SCALE GENOMIC DNA]</scope>
    <source>
        <strain evidence="3">cv. Varoflay</strain>
    </source>
</reference>
<dbReference type="Proteomes" id="UP000813463">
    <property type="component" value="Chromosome 1"/>
</dbReference>
<gene>
    <name evidence="4" type="primary">LOC110774989</name>
</gene>
<feature type="region of interest" description="Disordered" evidence="1">
    <location>
        <begin position="202"/>
        <end position="226"/>
    </location>
</feature>
<protein>
    <recommendedName>
        <fullName evidence="2">DUF4378 domain-containing protein</fullName>
    </recommendedName>
</protein>
<dbReference type="RefSeq" id="XP_021835290.2">
    <property type="nucleotide sequence ID" value="XM_021979598.2"/>
</dbReference>
<feature type="compositionally biased region" description="Basic and acidic residues" evidence="1">
    <location>
        <begin position="216"/>
        <end position="226"/>
    </location>
</feature>
<accession>A0A9R0JHM7</accession>
<evidence type="ECO:0000313" key="4">
    <source>
        <dbReference type="RefSeq" id="XP_021835290.2"/>
    </source>
</evidence>
<evidence type="ECO:0000259" key="2">
    <source>
        <dbReference type="Pfam" id="PF14309"/>
    </source>
</evidence>
<feature type="region of interest" description="Disordered" evidence="1">
    <location>
        <begin position="98"/>
        <end position="148"/>
    </location>
</feature>
<dbReference type="PANTHER" id="PTHR46836:SF7">
    <property type="entry name" value="PHOSPHATIDYLINOSITOL N-ACETYGLUCOSAMINLYTRANSFERASE SUBUNIT P-LIKE PROTEIN"/>
    <property type="match status" value="1"/>
</dbReference>
<evidence type="ECO:0000313" key="3">
    <source>
        <dbReference type="Proteomes" id="UP000813463"/>
    </source>
</evidence>
<dbReference type="Pfam" id="PF14309">
    <property type="entry name" value="DUF4378"/>
    <property type="match status" value="1"/>
</dbReference>
<feature type="domain" description="DUF4378" evidence="2">
    <location>
        <begin position="582"/>
        <end position="734"/>
    </location>
</feature>